<evidence type="ECO:0000256" key="4">
    <source>
        <dbReference type="ARBA" id="ARBA00022989"/>
    </source>
</evidence>
<dbReference type="GO" id="GO:0005794">
    <property type="term" value="C:Golgi apparatus"/>
    <property type="evidence" value="ECO:0007669"/>
    <property type="project" value="TreeGrafter"/>
</dbReference>
<dbReference type="OrthoDB" id="19932at2759"/>
<dbReference type="PANTHER" id="PTHR21229:SF1">
    <property type="entry name" value="GH17801P"/>
    <property type="match status" value="1"/>
</dbReference>
<dbReference type="InterPro" id="IPR053937">
    <property type="entry name" value="GOST_TM"/>
</dbReference>
<reference evidence="9 10" key="1">
    <citation type="journal article" date="2018" name="MBio">
        <title>Comparative Genomics Reveals the Core Gene Toolbox for the Fungus-Insect Symbiosis.</title>
        <authorList>
            <person name="Wang Y."/>
            <person name="Stata M."/>
            <person name="Wang W."/>
            <person name="Stajich J.E."/>
            <person name="White M.M."/>
            <person name="Moncalvo J.M."/>
        </authorList>
    </citation>
    <scope>NUCLEOTIDE SEQUENCE [LARGE SCALE GENOMIC DNA]</scope>
    <source>
        <strain evidence="9 10">SC-DP-2</strain>
    </source>
</reference>
<feature type="transmembrane region" description="Helical" evidence="7">
    <location>
        <begin position="177"/>
        <end position="197"/>
    </location>
</feature>
<comment type="caution">
    <text evidence="9">The sequence shown here is derived from an EMBL/GenBank/DDBJ whole genome shotgun (WGS) entry which is preliminary data.</text>
</comment>
<proteinExistence type="predicted"/>
<evidence type="ECO:0000313" key="10">
    <source>
        <dbReference type="Proteomes" id="UP000245609"/>
    </source>
</evidence>
<sequence>MNYNDFSQVGMQIQNDDSSKSNTKINICTDTAVQAGLCTNEDLGRVLVNKNGPGGKPFVFSYPVYSDQVSTEKLGIGYTALEKIEFLKSGKTLADWDSYASKPRNTTVPVLDGLAKSQIASVYIDWSTLGEVKVSFPINSTGYYCVDAVSSLDFSGKAVWMNYYGTMPASEYIKLPLYRALTLLYACYCLVWAWMTSRVWHDVLPLQHYIWVLIAIMVTNMGLSSLYWDHYNTTGSVNTGLTIAMVFFYAARNSLAFFLLLVVSLGWGIVRPSLGPTMKRCLLLLFFHFVSGCIYGTSTALQDQNELNDESLLVVLPISICTTIYYVWTMKSVIATTRILEQRNQTYKLYLFQRMWNLLLANIAGFFAFIVVNFVVVVLISSGDSISRLWRWQWLIFDGWLNIQFFITFSIILWWWRPTSNNGRYGLEQLAGDEDAVWERGPEHDGHAMMLADERDFQLALEEADQVADSFVLQNRLAIPESDDEHDKDDNRSSMSSFERNVFVLDDDDYADQHPDVPETNGRVYDGLEDNQKITSNKTPKH</sequence>
<dbReference type="GO" id="GO:0016020">
    <property type="term" value="C:membrane"/>
    <property type="evidence" value="ECO:0007669"/>
    <property type="project" value="UniProtKB-SubCell"/>
</dbReference>
<feature type="transmembrane region" description="Helical" evidence="7">
    <location>
        <begin position="209"/>
        <end position="228"/>
    </location>
</feature>
<gene>
    <name evidence="9" type="ORF">BB560_002792</name>
</gene>
<feature type="compositionally biased region" description="Polar residues" evidence="6">
    <location>
        <begin position="533"/>
        <end position="542"/>
    </location>
</feature>
<dbReference type="STRING" id="133381.A0A2T9ZDT2"/>
<keyword evidence="3" id="KW-0732">Signal</keyword>
<dbReference type="PANTHER" id="PTHR21229">
    <property type="entry name" value="LUNG SEVEN TRANSMEMBRANE RECEPTOR"/>
    <property type="match status" value="1"/>
</dbReference>
<evidence type="ECO:0000256" key="1">
    <source>
        <dbReference type="ARBA" id="ARBA00004141"/>
    </source>
</evidence>
<evidence type="ECO:0000259" key="8">
    <source>
        <dbReference type="Pfam" id="PF06814"/>
    </source>
</evidence>
<feature type="region of interest" description="Disordered" evidence="6">
    <location>
        <begin position="507"/>
        <end position="542"/>
    </location>
</feature>
<keyword evidence="4 7" id="KW-1133">Transmembrane helix</keyword>
<comment type="subcellular location">
    <subcellularLocation>
        <location evidence="1">Membrane</location>
        <topology evidence="1">Multi-pass membrane protein</topology>
    </subcellularLocation>
</comment>
<feature type="transmembrane region" description="Helical" evidence="7">
    <location>
        <begin position="355"/>
        <end position="380"/>
    </location>
</feature>
<dbReference type="GO" id="GO:0042147">
    <property type="term" value="P:retrograde transport, endosome to Golgi"/>
    <property type="evidence" value="ECO:0007669"/>
    <property type="project" value="TreeGrafter"/>
</dbReference>
<feature type="transmembrane region" description="Helical" evidence="7">
    <location>
        <begin position="313"/>
        <end position="334"/>
    </location>
</feature>
<feature type="transmembrane region" description="Helical" evidence="7">
    <location>
        <begin position="392"/>
        <end position="416"/>
    </location>
</feature>
<evidence type="ECO:0000256" key="2">
    <source>
        <dbReference type="ARBA" id="ARBA00022692"/>
    </source>
</evidence>
<dbReference type="InterPro" id="IPR009637">
    <property type="entry name" value="GPR107/GPR108-like"/>
</dbReference>
<keyword evidence="5 7" id="KW-0472">Membrane</keyword>
<evidence type="ECO:0000256" key="3">
    <source>
        <dbReference type="ARBA" id="ARBA00022729"/>
    </source>
</evidence>
<name>A0A2T9ZDT2_9FUNG</name>
<keyword evidence="2 7" id="KW-0812">Transmembrane</keyword>
<organism evidence="9 10">
    <name type="scientific">Smittium megazygosporum</name>
    <dbReference type="NCBI Taxonomy" id="133381"/>
    <lineage>
        <taxon>Eukaryota</taxon>
        <taxon>Fungi</taxon>
        <taxon>Fungi incertae sedis</taxon>
        <taxon>Zoopagomycota</taxon>
        <taxon>Kickxellomycotina</taxon>
        <taxon>Harpellomycetes</taxon>
        <taxon>Harpellales</taxon>
        <taxon>Legeriomycetaceae</taxon>
        <taxon>Smittium</taxon>
    </lineage>
</organism>
<evidence type="ECO:0000256" key="6">
    <source>
        <dbReference type="SAM" id="MobiDB-lite"/>
    </source>
</evidence>
<protein>
    <recommendedName>
        <fullName evidence="8">GOST seven transmembrane domain-containing protein</fullName>
    </recommendedName>
</protein>
<accession>A0A2T9ZDT2</accession>
<feature type="transmembrane region" description="Helical" evidence="7">
    <location>
        <begin position="248"/>
        <end position="270"/>
    </location>
</feature>
<feature type="transmembrane region" description="Helical" evidence="7">
    <location>
        <begin position="282"/>
        <end position="301"/>
    </location>
</feature>
<feature type="domain" description="GOST seven transmembrane" evidence="8">
    <location>
        <begin position="174"/>
        <end position="422"/>
    </location>
</feature>
<dbReference type="Pfam" id="PF06814">
    <property type="entry name" value="GOST_TM"/>
    <property type="match status" value="1"/>
</dbReference>
<dbReference type="GO" id="GO:0005829">
    <property type="term" value="C:cytosol"/>
    <property type="evidence" value="ECO:0007669"/>
    <property type="project" value="GOC"/>
</dbReference>
<dbReference type="EMBL" id="MBFS01000345">
    <property type="protein sequence ID" value="PVV02746.1"/>
    <property type="molecule type" value="Genomic_DNA"/>
</dbReference>
<dbReference type="Proteomes" id="UP000245609">
    <property type="component" value="Unassembled WGS sequence"/>
</dbReference>
<evidence type="ECO:0000313" key="9">
    <source>
        <dbReference type="EMBL" id="PVV02746.1"/>
    </source>
</evidence>
<dbReference type="AlphaFoldDB" id="A0A2T9ZDT2"/>
<keyword evidence="10" id="KW-1185">Reference proteome</keyword>
<evidence type="ECO:0000256" key="7">
    <source>
        <dbReference type="SAM" id="Phobius"/>
    </source>
</evidence>
<evidence type="ECO:0000256" key="5">
    <source>
        <dbReference type="ARBA" id="ARBA00023136"/>
    </source>
</evidence>